<feature type="transmembrane region" description="Helical" evidence="10">
    <location>
        <begin position="127"/>
        <end position="147"/>
    </location>
</feature>
<dbReference type="CDD" id="cd06186">
    <property type="entry name" value="NOX_Duox_like_FAD_NADP"/>
    <property type="match status" value="1"/>
</dbReference>
<feature type="domain" description="Ferric reductase NAD binding" evidence="14">
    <location>
        <begin position="253"/>
        <end position="400"/>
    </location>
</feature>
<feature type="domain" description="FAD-binding 8" evidence="13">
    <location>
        <begin position="160"/>
        <end position="246"/>
    </location>
</feature>
<dbReference type="Pfam" id="PF08030">
    <property type="entry name" value="NAD_binding_6"/>
    <property type="match status" value="1"/>
</dbReference>
<dbReference type="AlphaFoldDB" id="A0A5N6Z4B5"/>
<feature type="chain" id="PRO_5025030454" evidence="11">
    <location>
        <begin position="29"/>
        <end position="422"/>
    </location>
</feature>
<dbReference type="GO" id="GO:0006826">
    <property type="term" value="P:iron ion transport"/>
    <property type="evidence" value="ECO:0007669"/>
    <property type="project" value="TreeGrafter"/>
</dbReference>
<sequence length="422" mass="46226">MPGHISRVATCNFALLVFLALRNTPLAPLSGRSYEQLRPLHKTAGYTCIVTSTVHAIVYCKAWSNKLHEMLITANVAGIVGGLAMLVLGLSTISRFVRKSYEVFYAIHIVLFLLITVMVGMHRPVLAKKALIIVIWTGGIWFLDRLLRLSKFFRYFLGNYATITALPEDAIRVTLKAGVSSTPGSHAFLWVPSVRLMETHPFTFVRTDPAEFLIRVHDGFTRDLYLAAQKEPGRMIKCSVDGGYGQIPNFNRFDTIVLIAGGSGASFTFPIALGVIQAAAVAHTAKTIDFIWAKELDQLRENPRVNVYIYVTRDSGPSTLVEKSPAVYPSSDPSNTGSDLEKASSINSAPQPLTTTPVVRNERPDIARHLADRIALCASEQQVGVGVCGPSSMVSQTRESLSQGNGGTYGPSITLHTEEFEW</sequence>
<accession>A0A5N6Z4B5</accession>
<feature type="domain" description="Ferric oxidoreductase" evidence="12">
    <location>
        <begin position="7"/>
        <end position="118"/>
    </location>
</feature>
<keyword evidence="5 10" id="KW-1133">Transmembrane helix</keyword>
<feature type="transmembrane region" description="Helical" evidence="10">
    <location>
        <begin position="70"/>
        <end position="91"/>
    </location>
</feature>
<evidence type="ECO:0000256" key="11">
    <source>
        <dbReference type="SAM" id="SignalP"/>
    </source>
</evidence>
<dbReference type="EMBL" id="ML739128">
    <property type="protein sequence ID" value="KAE8352494.1"/>
    <property type="molecule type" value="Genomic_DNA"/>
</dbReference>
<evidence type="ECO:0000259" key="12">
    <source>
        <dbReference type="Pfam" id="PF01794"/>
    </source>
</evidence>
<dbReference type="Gene3D" id="3.40.50.80">
    <property type="entry name" value="Nucleotide-binding domain of ferredoxin-NADP reductase (FNR) module"/>
    <property type="match status" value="1"/>
</dbReference>
<evidence type="ECO:0000259" key="14">
    <source>
        <dbReference type="Pfam" id="PF08030"/>
    </source>
</evidence>
<dbReference type="Pfam" id="PF08022">
    <property type="entry name" value="FAD_binding_8"/>
    <property type="match status" value="1"/>
</dbReference>
<dbReference type="Proteomes" id="UP000327118">
    <property type="component" value="Unassembled WGS sequence"/>
</dbReference>
<evidence type="ECO:0000256" key="8">
    <source>
        <dbReference type="ARBA" id="ARBA00023136"/>
    </source>
</evidence>
<gene>
    <name evidence="15" type="ORF">BDV28DRAFT_157821</name>
</gene>
<dbReference type="OrthoDB" id="10006946at2759"/>
<evidence type="ECO:0000256" key="4">
    <source>
        <dbReference type="ARBA" id="ARBA00022982"/>
    </source>
</evidence>
<feature type="region of interest" description="Disordered" evidence="9">
    <location>
        <begin position="321"/>
        <end position="357"/>
    </location>
</feature>
<dbReference type="Pfam" id="PF01794">
    <property type="entry name" value="Ferric_reduct"/>
    <property type="match status" value="1"/>
</dbReference>
<dbReference type="InterPro" id="IPR051410">
    <property type="entry name" value="Ferric/Cupric_Reductase"/>
</dbReference>
<dbReference type="GO" id="GO:0000293">
    <property type="term" value="F:ferric-chelate reductase activity"/>
    <property type="evidence" value="ECO:0007669"/>
    <property type="project" value="UniProtKB-ARBA"/>
</dbReference>
<feature type="signal peptide" evidence="11">
    <location>
        <begin position="1"/>
        <end position="28"/>
    </location>
</feature>
<dbReference type="InterPro" id="IPR039261">
    <property type="entry name" value="FNR_nucleotide-bd"/>
</dbReference>
<feature type="compositionally biased region" description="Polar residues" evidence="9">
    <location>
        <begin position="331"/>
        <end position="357"/>
    </location>
</feature>
<reference evidence="16" key="1">
    <citation type="submission" date="2019-04" db="EMBL/GenBank/DDBJ databases">
        <title>Friends and foes A comparative genomics studyof 23 Aspergillus species from section Flavi.</title>
        <authorList>
            <consortium name="DOE Joint Genome Institute"/>
            <person name="Kjaerbolling I."/>
            <person name="Vesth T."/>
            <person name="Frisvad J.C."/>
            <person name="Nybo J.L."/>
            <person name="Theobald S."/>
            <person name="Kildgaard S."/>
            <person name="Isbrandt T."/>
            <person name="Kuo A."/>
            <person name="Sato A."/>
            <person name="Lyhne E.K."/>
            <person name="Kogle M.E."/>
            <person name="Wiebenga A."/>
            <person name="Kun R.S."/>
            <person name="Lubbers R.J."/>
            <person name="Makela M.R."/>
            <person name="Barry K."/>
            <person name="Chovatia M."/>
            <person name="Clum A."/>
            <person name="Daum C."/>
            <person name="Haridas S."/>
            <person name="He G."/>
            <person name="LaButti K."/>
            <person name="Lipzen A."/>
            <person name="Mondo S."/>
            <person name="Riley R."/>
            <person name="Salamov A."/>
            <person name="Simmons B.A."/>
            <person name="Magnuson J.K."/>
            <person name="Henrissat B."/>
            <person name="Mortensen U.H."/>
            <person name="Larsen T.O."/>
            <person name="Devries R.P."/>
            <person name="Grigoriev I.V."/>
            <person name="Machida M."/>
            <person name="Baker S.E."/>
            <person name="Andersen M.R."/>
        </authorList>
    </citation>
    <scope>NUCLEOTIDE SEQUENCE [LARGE SCALE GENOMIC DNA]</scope>
    <source>
        <strain evidence="16">CBS 553.77</strain>
    </source>
</reference>
<keyword evidence="2" id="KW-0813">Transport</keyword>
<keyword evidence="6" id="KW-0560">Oxidoreductase</keyword>
<dbReference type="GO" id="GO:0015677">
    <property type="term" value="P:copper ion import"/>
    <property type="evidence" value="ECO:0007669"/>
    <property type="project" value="TreeGrafter"/>
</dbReference>
<evidence type="ECO:0000256" key="5">
    <source>
        <dbReference type="ARBA" id="ARBA00022989"/>
    </source>
</evidence>
<dbReference type="SUPFAM" id="SSF52343">
    <property type="entry name" value="Ferredoxin reductase-like, C-terminal NADP-linked domain"/>
    <property type="match status" value="1"/>
</dbReference>
<evidence type="ECO:0000313" key="15">
    <source>
        <dbReference type="EMBL" id="KAE8352494.1"/>
    </source>
</evidence>
<feature type="transmembrane region" description="Helical" evidence="10">
    <location>
        <begin position="103"/>
        <end position="121"/>
    </location>
</feature>
<dbReference type="InterPro" id="IPR013130">
    <property type="entry name" value="Fe3_Rdtase_TM_dom"/>
</dbReference>
<dbReference type="GO" id="GO:0006879">
    <property type="term" value="P:intracellular iron ion homeostasis"/>
    <property type="evidence" value="ECO:0007669"/>
    <property type="project" value="TreeGrafter"/>
</dbReference>
<name>A0A5N6Z4B5_9EURO</name>
<keyword evidence="11" id="KW-0732">Signal</keyword>
<keyword evidence="7" id="KW-0406">Ion transport</keyword>
<keyword evidence="16" id="KW-1185">Reference proteome</keyword>
<keyword evidence="3 10" id="KW-0812">Transmembrane</keyword>
<evidence type="ECO:0000256" key="1">
    <source>
        <dbReference type="ARBA" id="ARBA00004141"/>
    </source>
</evidence>
<protein>
    <submittedName>
        <fullName evidence="15">Ferric reductase like transmembrane component-domain-containing protein</fullName>
    </submittedName>
</protein>
<comment type="subcellular location">
    <subcellularLocation>
        <location evidence="1">Membrane</location>
        <topology evidence="1">Multi-pass membrane protein</topology>
    </subcellularLocation>
</comment>
<evidence type="ECO:0000256" key="9">
    <source>
        <dbReference type="SAM" id="MobiDB-lite"/>
    </source>
</evidence>
<dbReference type="PANTHER" id="PTHR32361">
    <property type="entry name" value="FERRIC/CUPRIC REDUCTASE TRANSMEMBRANE COMPONENT"/>
    <property type="match status" value="1"/>
</dbReference>
<keyword evidence="4" id="KW-0249">Electron transport</keyword>
<evidence type="ECO:0000256" key="7">
    <source>
        <dbReference type="ARBA" id="ARBA00023065"/>
    </source>
</evidence>
<evidence type="ECO:0000256" key="2">
    <source>
        <dbReference type="ARBA" id="ARBA00022448"/>
    </source>
</evidence>
<evidence type="ECO:0000313" key="16">
    <source>
        <dbReference type="Proteomes" id="UP000327118"/>
    </source>
</evidence>
<evidence type="ECO:0000256" key="10">
    <source>
        <dbReference type="SAM" id="Phobius"/>
    </source>
</evidence>
<dbReference type="GO" id="GO:0005886">
    <property type="term" value="C:plasma membrane"/>
    <property type="evidence" value="ECO:0007669"/>
    <property type="project" value="TreeGrafter"/>
</dbReference>
<evidence type="ECO:0000256" key="3">
    <source>
        <dbReference type="ARBA" id="ARBA00022692"/>
    </source>
</evidence>
<keyword evidence="8 10" id="KW-0472">Membrane</keyword>
<dbReference type="InterPro" id="IPR013112">
    <property type="entry name" value="FAD-bd_8"/>
</dbReference>
<evidence type="ECO:0000259" key="13">
    <source>
        <dbReference type="Pfam" id="PF08022"/>
    </source>
</evidence>
<dbReference type="SFLD" id="SFLDS00052">
    <property type="entry name" value="Ferric_Reductase_Domain"/>
    <property type="match status" value="1"/>
</dbReference>
<organism evidence="15 16">
    <name type="scientific">Aspergillus coremiiformis</name>
    <dbReference type="NCBI Taxonomy" id="138285"/>
    <lineage>
        <taxon>Eukaryota</taxon>
        <taxon>Fungi</taxon>
        <taxon>Dikarya</taxon>
        <taxon>Ascomycota</taxon>
        <taxon>Pezizomycotina</taxon>
        <taxon>Eurotiomycetes</taxon>
        <taxon>Eurotiomycetidae</taxon>
        <taxon>Eurotiales</taxon>
        <taxon>Aspergillaceae</taxon>
        <taxon>Aspergillus</taxon>
        <taxon>Aspergillus subgen. Circumdati</taxon>
    </lineage>
</organism>
<dbReference type="PANTHER" id="PTHR32361:SF9">
    <property type="entry name" value="FERRIC REDUCTASE TRANSMEMBRANE COMPONENT 3-RELATED"/>
    <property type="match status" value="1"/>
</dbReference>
<dbReference type="InterPro" id="IPR013121">
    <property type="entry name" value="Fe_red_NAD-bd_6"/>
</dbReference>
<dbReference type="SFLD" id="SFLDG01168">
    <property type="entry name" value="Ferric_reductase_subgroup_(FRE"/>
    <property type="match status" value="1"/>
</dbReference>
<proteinExistence type="predicted"/>
<evidence type="ECO:0000256" key="6">
    <source>
        <dbReference type="ARBA" id="ARBA00023002"/>
    </source>
</evidence>